<evidence type="ECO:0000259" key="4">
    <source>
        <dbReference type="Pfam" id="PF00394"/>
    </source>
</evidence>
<evidence type="ECO:0000259" key="6">
    <source>
        <dbReference type="Pfam" id="PF07732"/>
    </source>
</evidence>
<dbReference type="GO" id="GO:0016491">
    <property type="term" value="F:oxidoreductase activity"/>
    <property type="evidence" value="ECO:0007669"/>
    <property type="project" value="UniProtKB-KW"/>
</dbReference>
<evidence type="ECO:0000256" key="2">
    <source>
        <dbReference type="ARBA" id="ARBA00023002"/>
    </source>
</evidence>
<keyword evidence="1" id="KW-0479">Metal-binding</keyword>
<dbReference type="Pfam" id="PF00394">
    <property type="entry name" value="Cu-oxidase"/>
    <property type="match status" value="1"/>
</dbReference>
<organism evidence="7 8">
    <name type="scientific">Hydrogenibacillus schlegelii</name>
    <name type="common">Bacillus schlegelii</name>
    <dbReference type="NCBI Taxonomy" id="1484"/>
    <lineage>
        <taxon>Bacteria</taxon>
        <taxon>Bacillati</taxon>
        <taxon>Bacillota</taxon>
        <taxon>Bacilli</taxon>
        <taxon>Bacillales</taxon>
        <taxon>Bacillales Family X. Incertae Sedis</taxon>
        <taxon>Hydrogenibacillus</taxon>
    </lineage>
</organism>
<feature type="transmembrane region" description="Helical" evidence="3">
    <location>
        <begin position="12"/>
        <end position="31"/>
    </location>
</feature>
<dbReference type="NCBIfam" id="TIGR01409">
    <property type="entry name" value="TAT_signal_seq"/>
    <property type="match status" value="1"/>
</dbReference>
<gene>
    <name evidence="7" type="ORF">KM312_05320</name>
</gene>
<dbReference type="InterPro" id="IPR034279">
    <property type="entry name" value="CuRO_3_CopA"/>
</dbReference>
<sequence>MDDDRSRPTRRAFLKAAGVALLSLAAGYPLVRALFREPQPIEPAATDGWALPSAPPWPPAGGRERRIRLVVTRDVVRLPGGPSFLAFRVNGRFPAPEIRATEGDRLIIDVVNRTDAPLTFHWHGVHTPPAMDGVPFVSQEPIPPGETFVYSFIAAPRGTRWYHAHVDEVRQIPLGLFGPFIIDPPAGEAEGRPEESGGRPWEAEAEAILMLHTLGPDPENNPVGALTEGSGPVGGMGGMMGGPGRMGGMVRMGGMGGGVPPNLLYLVNGLPAASFPPLRVPEGGRLRLRLINASATEPFWLEAPGAHFLVDHVDGNALPEPVPFGDLFLAPAERIDAWLVAGRSGTFAIRSKIPGQEALRISVEVAKADGESITPSDRGGGSHLPGTAESWSYWALAGGAGTALPAVDRVVPMVLSGGMMTPVWTINGEAYPRVTPTRIGAGERVRLELFNHSMVDHPMHLHGHTFWVTSIQGVPLRRPIPKDTVNVRPMERMTIDFVANNPGRWLFHCHQLVHMEQGMATLIDYRKQA</sequence>
<dbReference type="InterPro" id="IPR011706">
    <property type="entry name" value="Cu-oxidase_C"/>
</dbReference>
<dbReference type="Gene3D" id="2.60.40.420">
    <property type="entry name" value="Cupredoxins - blue copper proteins"/>
    <property type="match status" value="3"/>
</dbReference>
<dbReference type="PROSITE" id="PS51318">
    <property type="entry name" value="TAT"/>
    <property type="match status" value="1"/>
</dbReference>
<dbReference type="InterPro" id="IPR008972">
    <property type="entry name" value="Cupredoxin"/>
</dbReference>
<protein>
    <submittedName>
        <fullName evidence="7">Multicopper oxidase family protein</fullName>
    </submittedName>
</protein>
<evidence type="ECO:0000256" key="3">
    <source>
        <dbReference type="SAM" id="Phobius"/>
    </source>
</evidence>
<evidence type="ECO:0000313" key="7">
    <source>
        <dbReference type="EMBL" id="MBT9282062.1"/>
    </source>
</evidence>
<dbReference type="PROSITE" id="PS00080">
    <property type="entry name" value="MULTICOPPER_OXIDASE2"/>
    <property type="match status" value="1"/>
</dbReference>
<dbReference type="EMBL" id="JAHHQF010000049">
    <property type="protein sequence ID" value="MBT9282062.1"/>
    <property type="molecule type" value="Genomic_DNA"/>
</dbReference>
<dbReference type="SUPFAM" id="SSF49503">
    <property type="entry name" value="Cupredoxins"/>
    <property type="match status" value="3"/>
</dbReference>
<dbReference type="InterPro" id="IPR006311">
    <property type="entry name" value="TAT_signal"/>
</dbReference>
<keyword evidence="2" id="KW-0560">Oxidoreductase</keyword>
<dbReference type="PROSITE" id="PS00079">
    <property type="entry name" value="MULTICOPPER_OXIDASE1"/>
    <property type="match status" value="1"/>
</dbReference>
<evidence type="ECO:0000313" key="8">
    <source>
        <dbReference type="Proteomes" id="UP000748108"/>
    </source>
</evidence>
<keyword evidence="3" id="KW-0472">Membrane</keyword>
<dbReference type="PANTHER" id="PTHR11709">
    <property type="entry name" value="MULTI-COPPER OXIDASE"/>
    <property type="match status" value="1"/>
</dbReference>
<dbReference type="CDD" id="cd13896">
    <property type="entry name" value="CuRO_3_CopA"/>
    <property type="match status" value="1"/>
</dbReference>
<evidence type="ECO:0000259" key="5">
    <source>
        <dbReference type="Pfam" id="PF07731"/>
    </source>
</evidence>
<reference evidence="7" key="1">
    <citation type="journal article" date="2021" name="Microbiology">
        <title>Metagenomic Analysis of the Microbial Community in the Underground Coal Fire Area (Kemerovo Region, Russia) Revealed Predominance of Thermophilic Members of the Phyla Deinococcus-thermus, Aquificae, and Firmicutes.</title>
        <authorList>
            <person name="Kadnikov V."/>
            <person name="Mardanov A.V."/>
            <person name="Beletsky A.V."/>
            <person name="Karnachuk O.V."/>
            <person name="Ravin N.V."/>
        </authorList>
    </citation>
    <scope>NUCLEOTIDE SEQUENCE</scope>
    <source>
        <strain evidence="7">RBS10-49</strain>
    </source>
</reference>
<keyword evidence="3" id="KW-0812">Transmembrane</keyword>
<dbReference type="Pfam" id="PF07731">
    <property type="entry name" value="Cu-oxidase_2"/>
    <property type="match status" value="1"/>
</dbReference>
<proteinExistence type="predicted"/>
<dbReference type="InterPro" id="IPR011707">
    <property type="entry name" value="Cu-oxidase-like_N"/>
</dbReference>
<name>A0A947CVW4_HYDSH</name>
<dbReference type="Pfam" id="PF07732">
    <property type="entry name" value="Cu-oxidase_3"/>
    <property type="match status" value="1"/>
</dbReference>
<dbReference type="InterPro" id="IPR033138">
    <property type="entry name" value="Cu_oxidase_CS"/>
</dbReference>
<dbReference type="InterPro" id="IPR001117">
    <property type="entry name" value="Cu-oxidase_2nd"/>
</dbReference>
<dbReference type="InterPro" id="IPR045087">
    <property type="entry name" value="Cu-oxidase_fam"/>
</dbReference>
<dbReference type="Proteomes" id="UP000748108">
    <property type="component" value="Unassembled WGS sequence"/>
</dbReference>
<dbReference type="GO" id="GO:0005507">
    <property type="term" value="F:copper ion binding"/>
    <property type="evidence" value="ECO:0007669"/>
    <property type="project" value="InterPro"/>
</dbReference>
<feature type="domain" description="Plastocyanin-like" evidence="6">
    <location>
        <begin position="86"/>
        <end position="186"/>
    </location>
</feature>
<comment type="caution">
    <text evidence="7">The sequence shown here is derived from an EMBL/GenBank/DDBJ whole genome shotgun (WGS) entry which is preliminary data.</text>
</comment>
<accession>A0A947CVW4</accession>
<feature type="domain" description="Plastocyanin-like" evidence="5">
    <location>
        <begin position="413"/>
        <end position="524"/>
    </location>
</feature>
<dbReference type="InterPro" id="IPR002355">
    <property type="entry name" value="Cu_oxidase_Cu_BS"/>
</dbReference>
<feature type="domain" description="Plastocyanin-like" evidence="4">
    <location>
        <begin position="265"/>
        <end position="352"/>
    </location>
</feature>
<dbReference type="InterPro" id="IPR019546">
    <property type="entry name" value="TAT_signal_bac_arc"/>
</dbReference>
<keyword evidence="3" id="KW-1133">Transmembrane helix</keyword>
<evidence type="ECO:0000256" key="1">
    <source>
        <dbReference type="ARBA" id="ARBA00022723"/>
    </source>
</evidence>
<dbReference type="AlphaFoldDB" id="A0A947CVW4"/>